<reference evidence="2" key="1">
    <citation type="journal article" date="2020" name="mSystems">
        <title>Genome- and Community-Level Interaction Insights into Carbon Utilization and Element Cycling Functions of Hydrothermarchaeota in Hydrothermal Sediment.</title>
        <authorList>
            <person name="Zhou Z."/>
            <person name="Liu Y."/>
            <person name="Xu W."/>
            <person name="Pan J."/>
            <person name="Luo Z.H."/>
            <person name="Li M."/>
        </authorList>
    </citation>
    <scope>NUCLEOTIDE SEQUENCE [LARGE SCALE GENOMIC DNA]</scope>
    <source>
        <strain evidence="2">HyVt-233</strain>
    </source>
</reference>
<proteinExistence type="predicted"/>
<keyword evidence="1" id="KW-0472">Membrane</keyword>
<protein>
    <submittedName>
        <fullName evidence="2">Uncharacterized protein</fullName>
    </submittedName>
</protein>
<sequence length="430" mass="50875">MKELWSTLKRLSKEKGQWILNYNLEIELLFLSFIVLFFFLPNFYVYAKELTLSIGLSTEYNDNIYGGEIKEDDIINRITPGIVLHMPKYHKELTLSYQANFEFFVENSIENTVTHNFNGEASYQATEHLTFKLTENYIKSRSLSEIDIYGIRRARISYWQNRLNPSINWQFAERNSFGLSYQYNILHFSGDYQNSEEHSVNLNFNYGLTERGILNLGYIYTYGDLYQQWGILNGHLINIGYNWLLSSYTTITLTGGYSLREYSLAPDYEIYQIGLGIEKKLTPRFLTALQGGYFFYYPELGEDSKGFSGNILLTYIYERSQLNLKAERGYNEVFFTVLNLGFSTYWQVSLDFRHTFTPHWSGNMGGSYRESKYQYFSIKDKYWSTYVSLDWTPRRWFHGQINYQHEDLDTTGFYGNYDINRVILSIRLIY</sequence>
<evidence type="ECO:0000256" key="1">
    <source>
        <dbReference type="SAM" id="Phobius"/>
    </source>
</evidence>
<organism evidence="2">
    <name type="scientific">Desulfofervidus auxilii</name>
    <dbReference type="NCBI Taxonomy" id="1621989"/>
    <lineage>
        <taxon>Bacteria</taxon>
        <taxon>Pseudomonadati</taxon>
        <taxon>Thermodesulfobacteriota</taxon>
        <taxon>Candidatus Desulfofervidia</taxon>
        <taxon>Candidatus Desulfofervidales</taxon>
        <taxon>Candidatus Desulfofervidaceae</taxon>
        <taxon>Candidatus Desulfofervidus</taxon>
    </lineage>
</organism>
<accession>A0A7C0Y676</accession>
<feature type="transmembrane region" description="Helical" evidence="1">
    <location>
        <begin position="20"/>
        <end position="40"/>
    </location>
</feature>
<dbReference type="SUPFAM" id="SSF56935">
    <property type="entry name" value="Porins"/>
    <property type="match status" value="1"/>
</dbReference>
<keyword evidence="1" id="KW-0812">Transmembrane</keyword>
<gene>
    <name evidence="2" type="ORF">ENG63_10955</name>
</gene>
<dbReference type="Proteomes" id="UP000886289">
    <property type="component" value="Unassembled WGS sequence"/>
</dbReference>
<dbReference type="EMBL" id="DRBS01000404">
    <property type="protein sequence ID" value="HDD45358.1"/>
    <property type="molecule type" value="Genomic_DNA"/>
</dbReference>
<name>A0A7C0Y676_DESA2</name>
<keyword evidence="1" id="KW-1133">Transmembrane helix</keyword>
<dbReference type="AlphaFoldDB" id="A0A7C0Y676"/>
<evidence type="ECO:0000313" key="2">
    <source>
        <dbReference type="EMBL" id="HDD45358.1"/>
    </source>
</evidence>
<comment type="caution">
    <text evidence="2">The sequence shown here is derived from an EMBL/GenBank/DDBJ whole genome shotgun (WGS) entry which is preliminary data.</text>
</comment>